<feature type="binding site" evidence="7">
    <location>
        <position position="132"/>
    </location>
    <ligand>
        <name>L-glutamine</name>
        <dbReference type="ChEBI" id="CHEBI:58359"/>
    </ligand>
</feature>
<keyword evidence="3 7" id="KW-0436">Ligase</keyword>
<dbReference type="CDD" id="cd00553">
    <property type="entry name" value="NAD_synthase"/>
    <property type="match status" value="1"/>
</dbReference>
<feature type="binding site" evidence="7">
    <location>
        <position position="576"/>
    </location>
    <ligand>
        <name>deamido-NAD(+)</name>
        <dbReference type="ChEBI" id="CHEBI:58437"/>
        <note>ligand shared between two neighboring subunits</note>
    </ligand>
</feature>
<dbReference type="PANTHER" id="PTHR23090:SF9">
    <property type="entry name" value="GLUTAMINE-DEPENDENT NAD(+) SYNTHETASE"/>
    <property type="match status" value="1"/>
</dbReference>
<dbReference type="PANTHER" id="PTHR23090">
    <property type="entry name" value="NH 3 /GLUTAMINE-DEPENDENT NAD + SYNTHETASE"/>
    <property type="match status" value="1"/>
</dbReference>
<proteinExistence type="inferred from homology"/>
<dbReference type="Gene3D" id="3.60.110.10">
    <property type="entry name" value="Carbon-nitrogen hydrolase"/>
    <property type="match status" value="1"/>
</dbReference>
<evidence type="ECO:0000313" key="11">
    <source>
        <dbReference type="EMBL" id="KKU01311.1"/>
    </source>
</evidence>
<keyword evidence="6 7" id="KW-0520">NAD</keyword>
<evidence type="ECO:0000256" key="4">
    <source>
        <dbReference type="ARBA" id="ARBA00022741"/>
    </source>
</evidence>
<evidence type="ECO:0000256" key="9">
    <source>
        <dbReference type="RuleBase" id="RU003811"/>
    </source>
</evidence>
<comment type="catalytic activity">
    <reaction evidence="7 8">
        <text>deamido-NAD(+) + L-glutamine + ATP + H2O = L-glutamate + AMP + diphosphate + NAD(+) + H(+)</text>
        <dbReference type="Rhea" id="RHEA:24384"/>
        <dbReference type="ChEBI" id="CHEBI:15377"/>
        <dbReference type="ChEBI" id="CHEBI:15378"/>
        <dbReference type="ChEBI" id="CHEBI:29985"/>
        <dbReference type="ChEBI" id="CHEBI:30616"/>
        <dbReference type="ChEBI" id="CHEBI:33019"/>
        <dbReference type="ChEBI" id="CHEBI:57540"/>
        <dbReference type="ChEBI" id="CHEBI:58359"/>
        <dbReference type="ChEBI" id="CHEBI:58437"/>
        <dbReference type="ChEBI" id="CHEBI:456215"/>
        <dbReference type="EC" id="6.3.5.1"/>
    </reaction>
</comment>
<dbReference type="GO" id="GO:0009435">
    <property type="term" value="P:NAD+ biosynthetic process"/>
    <property type="evidence" value="ECO:0007669"/>
    <property type="project" value="UniProtKB-UniRule"/>
</dbReference>
<dbReference type="InterPro" id="IPR014729">
    <property type="entry name" value="Rossmann-like_a/b/a_fold"/>
</dbReference>
<dbReference type="HAMAP" id="MF_02090">
    <property type="entry name" value="NadE_glutamine_dep"/>
    <property type="match status" value="1"/>
</dbReference>
<dbReference type="EMBL" id="LCKO01000001">
    <property type="protein sequence ID" value="KKU01311.1"/>
    <property type="molecule type" value="Genomic_DNA"/>
</dbReference>
<dbReference type="EC" id="6.3.5.1" evidence="7 8"/>
<evidence type="ECO:0000256" key="2">
    <source>
        <dbReference type="ARBA" id="ARBA00007145"/>
    </source>
</evidence>
<name>A0A837IMH4_9BACT</name>
<dbReference type="NCBIfam" id="TIGR00552">
    <property type="entry name" value="nadE"/>
    <property type="match status" value="1"/>
</dbReference>
<evidence type="ECO:0000256" key="5">
    <source>
        <dbReference type="ARBA" id="ARBA00022840"/>
    </source>
</evidence>
<dbReference type="GO" id="GO:0003952">
    <property type="term" value="F:NAD+ synthase (glutamine-hydrolyzing) activity"/>
    <property type="evidence" value="ECO:0007669"/>
    <property type="project" value="UniProtKB-UniRule"/>
</dbReference>
<comment type="caution">
    <text evidence="11">The sequence shown here is derived from an EMBL/GenBank/DDBJ whole genome shotgun (WGS) entry which is preliminary data.</text>
</comment>
<keyword evidence="4 7" id="KW-0547">Nucleotide-binding</keyword>
<evidence type="ECO:0000256" key="6">
    <source>
        <dbReference type="ARBA" id="ARBA00023027"/>
    </source>
</evidence>
<comment type="similarity">
    <text evidence="9">Belongs to the NAD synthetase family.</text>
</comment>
<feature type="binding site" evidence="7">
    <location>
        <begin position="325"/>
        <end position="332"/>
    </location>
    <ligand>
        <name>ATP</name>
        <dbReference type="ChEBI" id="CHEBI:30616"/>
    </ligand>
</feature>
<dbReference type="GO" id="GO:0005737">
    <property type="term" value="C:cytoplasm"/>
    <property type="evidence" value="ECO:0007669"/>
    <property type="project" value="InterPro"/>
</dbReference>
<organism evidence="11 12">
    <name type="scientific">Candidatus Collierbacteria bacterium GW2011_GWB2_45_17</name>
    <dbReference type="NCBI Taxonomy" id="1618388"/>
    <lineage>
        <taxon>Bacteria</taxon>
        <taxon>Candidatus Collieribacteriota</taxon>
    </lineage>
</organism>
<dbReference type="SUPFAM" id="SSF56317">
    <property type="entry name" value="Carbon-nitrogen hydrolase"/>
    <property type="match status" value="1"/>
</dbReference>
<evidence type="ECO:0000313" key="12">
    <source>
        <dbReference type="Proteomes" id="UP000034078"/>
    </source>
</evidence>
<dbReference type="Gene3D" id="3.40.50.620">
    <property type="entry name" value="HUPs"/>
    <property type="match status" value="1"/>
</dbReference>
<comment type="function">
    <text evidence="7">Catalyzes the ATP-dependent amidation of deamido-NAD to form NAD. Uses L-glutamine as a nitrogen source.</text>
</comment>
<feature type="active site" description="Proton acceptor; for glutaminase activity" evidence="7">
    <location>
        <position position="45"/>
    </location>
</feature>
<dbReference type="GO" id="GO:0008795">
    <property type="term" value="F:NAD+ synthase activity"/>
    <property type="evidence" value="ECO:0007669"/>
    <property type="project" value="UniProtKB-UniRule"/>
</dbReference>
<gene>
    <name evidence="7" type="primary">nadE</name>
    <name evidence="11" type="ORF">UX01_C0001G0155</name>
</gene>
<dbReference type="Pfam" id="PF02540">
    <property type="entry name" value="NAD_synthase"/>
    <property type="match status" value="1"/>
</dbReference>
<feature type="domain" description="CN hydrolase" evidence="10">
    <location>
        <begin position="5"/>
        <end position="282"/>
    </location>
</feature>
<keyword evidence="5 7" id="KW-0067">ATP-binding</keyword>
<feature type="binding site" evidence="7">
    <location>
        <position position="214"/>
    </location>
    <ligand>
        <name>L-glutamine</name>
        <dbReference type="ChEBI" id="CHEBI:58359"/>
    </ligand>
</feature>
<dbReference type="InterPro" id="IPR022310">
    <property type="entry name" value="NAD/GMP_synthase"/>
</dbReference>
<dbReference type="Pfam" id="PF00795">
    <property type="entry name" value="CN_hydrolase"/>
    <property type="match status" value="1"/>
</dbReference>
<accession>A0A837IMH4</accession>
<dbReference type="CDD" id="cd07570">
    <property type="entry name" value="GAT_Gln-NAD-synth"/>
    <property type="match status" value="1"/>
</dbReference>
<comment type="pathway">
    <text evidence="1 7 8">Cofactor biosynthesis; NAD(+) biosynthesis; NAD(+) from deamido-NAD(+) (L-Gln route): step 1/1.</text>
</comment>
<dbReference type="PROSITE" id="PS50263">
    <property type="entry name" value="CN_HYDROLASE"/>
    <property type="match status" value="1"/>
</dbReference>
<feature type="binding site" evidence="7">
    <location>
        <position position="208"/>
    </location>
    <ligand>
        <name>L-glutamine</name>
        <dbReference type="ChEBI" id="CHEBI:58359"/>
    </ligand>
</feature>
<dbReference type="GO" id="GO:0004359">
    <property type="term" value="F:glutaminase activity"/>
    <property type="evidence" value="ECO:0007669"/>
    <property type="project" value="InterPro"/>
</dbReference>
<sequence length="617" mass="69197">MKTKLKVALAQLDVQAGHPDINVRKILSEISKAKDRGVDIVIFSELVVSGYLLCDEWENDSFIKDLTDYNEDIRKASQGIAVIWGNVYADWDKKGEDGRTRKYNAAFIAQNGQWVSNGLFSGHTFKTLMPKYREFDDERHFYSLTKLSIEKGVPLESLLQPFPLDIKGETVKLGAIMCEDMWSDDYLVSPTHFLVNNGAEIIANLSCSPWTWRKNDKRHRVVRSLLKKDPVPFIYCNNVGTQNNGKTIFLFDGNSTIYNSEGTLQAVATDYLEETLDVVIDEKNPSSISPIILSDKQDITELYNGLVYGLSHFFSSLSQKKVVIGLSGGVDSAVVAYLLADSLGKENVYGINMPSKFNSALTKNSAELLAKNLGIHYLIFPIQSSVDLTVKQLLEKSLPVTTLTIENIQARDRSSRLLAAISSSLEAVFVNNGNKTETALGYCTLYGDVDGAIAPIADIYKSEIYQLASFINEKESKEIIPQSILDVVPSAELSADQDVTKGKGDPILYPYHDKLLRSFIEFRFDPEHVLELYLNGTLEKELKIEQGLVKKYFPSDQGFIADLEHKWELFKSNIFKRIQAPPIIAVSRRAFGFDLREAQNGVNFTRGYQKLKISILS</sequence>
<dbReference type="GO" id="GO:0005524">
    <property type="term" value="F:ATP binding"/>
    <property type="evidence" value="ECO:0007669"/>
    <property type="project" value="UniProtKB-UniRule"/>
</dbReference>
<dbReference type="InterPro" id="IPR036526">
    <property type="entry name" value="C-N_Hydrolase_sf"/>
</dbReference>
<reference evidence="11 12" key="1">
    <citation type="journal article" date="2015" name="Nature">
        <title>rRNA introns, odd ribosomes, and small enigmatic genomes across a large radiation of phyla.</title>
        <authorList>
            <person name="Brown C.T."/>
            <person name="Hug L.A."/>
            <person name="Thomas B.C."/>
            <person name="Sharon I."/>
            <person name="Castelle C.J."/>
            <person name="Singh A."/>
            <person name="Wilkins M.J."/>
            <person name="Williams K.H."/>
            <person name="Banfield J.F."/>
        </authorList>
    </citation>
    <scope>NUCLEOTIDE SEQUENCE [LARGE SCALE GENOMIC DNA]</scope>
</reference>
<dbReference type="InterPro" id="IPR003694">
    <property type="entry name" value="NAD_synthase"/>
</dbReference>
<evidence type="ECO:0000256" key="8">
    <source>
        <dbReference type="PIRNR" id="PIRNR006630"/>
    </source>
</evidence>
<dbReference type="InterPro" id="IPR003010">
    <property type="entry name" value="C-N_Hydrolase"/>
</dbReference>
<evidence type="ECO:0000256" key="1">
    <source>
        <dbReference type="ARBA" id="ARBA00005188"/>
    </source>
</evidence>
<dbReference type="UniPathway" id="UPA00253">
    <property type="reaction ID" value="UER00334"/>
</dbReference>
<comment type="similarity">
    <text evidence="2 7 8">In the C-terminal section; belongs to the NAD synthetase family.</text>
</comment>
<evidence type="ECO:0000256" key="3">
    <source>
        <dbReference type="ARBA" id="ARBA00022598"/>
    </source>
</evidence>
<dbReference type="SUPFAM" id="SSF52402">
    <property type="entry name" value="Adenine nucleotide alpha hydrolases-like"/>
    <property type="match status" value="1"/>
</dbReference>
<feature type="active site" description="For glutaminase activity" evidence="7">
    <location>
        <position position="126"/>
    </location>
</feature>
<dbReference type="Proteomes" id="UP000034078">
    <property type="component" value="Unassembled WGS sequence"/>
</dbReference>
<feature type="binding site" evidence="7">
    <location>
        <position position="437"/>
    </location>
    <ligand>
        <name>deamido-NAD(+)</name>
        <dbReference type="ChEBI" id="CHEBI:58437"/>
        <note>ligand shared between two neighboring subunits</note>
    </ligand>
</feature>
<feature type="binding site" evidence="7">
    <location>
        <position position="407"/>
    </location>
    <ligand>
        <name>deamido-NAD(+)</name>
        <dbReference type="ChEBI" id="CHEBI:58437"/>
        <note>ligand shared between two neighboring subunits</note>
    </ligand>
</feature>
<evidence type="ECO:0000256" key="7">
    <source>
        <dbReference type="HAMAP-Rule" id="MF_02090"/>
    </source>
</evidence>
<comment type="caution">
    <text evidence="7">Lacks conserved residue(s) required for the propagation of feature annotation.</text>
</comment>
<dbReference type="AlphaFoldDB" id="A0A837IMH4"/>
<evidence type="ECO:0000259" key="10">
    <source>
        <dbReference type="PROSITE" id="PS50263"/>
    </source>
</evidence>
<dbReference type="PIRSF" id="PIRSF006630">
    <property type="entry name" value="NADS_GAT"/>
    <property type="match status" value="1"/>
</dbReference>
<protein>
    <recommendedName>
        <fullName evidence="7 8">Glutamine-dependent NAD(+) synthetase</fullName>
        <ecNumber evidence="7 8">6.3.5.1</ecNumber>
    </recommendedName>
    <alternativeName>
        <fullName evidence="7 8">NAD(+) synthase [glutamine-hydrolyzing]</fullName>
    </alternativeName>
</protein>
<dbReference type="InterPro" id="IPR014445">
    <property type="entry name" value="Gln-dep_NAD_synthase"/>
</dbReference>
<feature type="active site" description="Nucleophile; for glutaminase activity" evidence="7">
    <location>
        <position position="178"/>
    </location>
</feature>